<dbReference type="EMBL" id="JBHSSW010000008">
    <property type="protein sequence ID" value="MFC6197798.1"/>
    <property type="molecule type" value="Genomic_DNA"/>
</dbReference>
<evidence type="ECO:0000313" key="1">
    <source>
        <dbReference type="EMBL" id="MFC6197798.1"/>
    </source>
</evidence>
<name>A0ABW1S835_9PROT</name>
<sequence>MTQRAVWFLDITLDSETLRWCTSTDDLTLDSHTYTGLGDRFKAPEDMKRTATLKSEKLTLEFDSSNQLVNADPIGTLLDSNWRRRPIRLRLVVFEWGETPDDGETYEDERGIIYNLVDTIQQDEPSTLEMEIESGLLKFLERRKSLRTSASQKAVYPDDEGFDLAIQLKNTEIPWRTKNKKEGTIQKTWPDDKPAPRHLCLGEFKTAGSFVAHFTNGQQRKYLQEVRAVADHELTELNKIWVNGDLTVDEPLVHGVRKLFRIKGDKGENRFWVTYYDGRPDQTADSYLISATAGDSEQPEWTSNHRLRGVAYVILEHLWDSDVAQDFTYDFGGKGAKLWDRSKDTTEGGSGTHRLDDPSTWEYTTNNRIAIEHYRCGIVVNASSSHMWFGVGEDVDAIPYDEFEEGKDHCDESVTLKAGGTQKRYEVNGVLTSDLSHDKVLERLAENMCSDAIERGGRLAIWTPISRTPVMTLTDSDLVRGEPTKIKPGEGLSDMVNTVSGTFIDPDNELEPNDYPEMTVEAYVVADAGEIEETYDQELENSGERAQRKAALWIEKSRRIVELEEVFEISARAIRPGDWYYRTSALRGFTEKVFEAKEVKRLLNGSVGITGLEVYPDQLVWDEERAQDIVYPTVTASPLPQLTAPTVSVTAVEVSSGGASYPGFEFEITLPADLDDVLAEYNEVEMGASDGSGSGGIVGRVENFVFDATVSAIEYSPFLPSQEYAFRFRSRLGKRFSDWTSFVYETSTANFNSTNGDQTGFSLSSSGTSTWSGNDTGIQTTDVGDPLVFTALGATGKVSFQITLVSEDGGPITINNPTAADDSDPKTISTTFSANMTSGSEALAQAICTAVDANGEVRQLARAVRLFNTL</sequence>
<gene>
    <name evidence="1" type="ORF">ACFQDM_06900</name>
</gene>
<organism evidence="1 2">
    <name type="scientific">Ponticaulis profundi</name>
    <dbReference type="NCBI Taxonomy" id="2665222"/>
    <lineage>
        <taxon>Bacteria</taxon>
        <taxon>Pseudomonadati</taxon>
        <taxon>Pseudomonadota</taxon>
        <taxon>Alphaproteobacteria</taxon>
        <taxon>Hyphomonadales</taxon>
        <taxon>Hyphomonadaceae</taxon>
        <taxon>Ponticaulis</taxon>
    </lineage>
</organism>
<reference evidence="2" key="1">
    <citation type="journal article" date="2019" name="Int. J. Syst. Evol. Microbiol.">
        <title>The Global Catalogue of Microorganisms (GCM) 10K type strain sequencing project: providing services to taxonomists for standard genome sequencing and annotation.</title>
        <authorList>
            <consortium name="The Broad Institute Genomics Platform"/>
            <consortium name="The Broad Institute Genome Sequencing Center for Infectious Disease"/>
            <person name="Wu L."/>
            <person name="Ma J."/>
        </authorList>
    </citation>
    <scope>NUCLEOTIDE SEQUENCE [LARGE SCALE GENOMIC DNA]</scope>
    <source>
        <strain evidence="2">CGMCC-1.15741</strain>
    </source>
</reference>
<evidence type="ECO:0000313" key="2">
    <source>
        <dbReference type="Proteomes" id="UP001596303"/>
    </source>
</evidence>
<proteinExistence type="predicted"/>
<keyword evidence="2" id="KW-1185">Reference proteome</keyword>
<comment type="caution">
    <text evidence="1">The sequence shown here is derived from an EMBL/GenBank/DDBJ whole genome shotgun (WGS) entry which is preliminary data.</text>
</comment>
<dbReference type="Proteomes" id="UP001596303">
    <property type="component" value="Unassembled WGS sequence"/>
</dbReference>
<protein>
    <submittedName>
        <fullName evidence="1">Phage tail protein</fullName>
    </submittedName>
</protein>
<accession>A0ABW1S835</accession>
<dbReference type="RefSeq" id="WP_377377220.1">
    <property type="nucleotide sequence ID" value="NZ_JBHSSW010000008.1"/>
</dbReference>